<evidence type="ECO:0000313" key="8">
    <source>
        <dbReference type="EMBL" id="CAF9917299.1"/>
    </source>
</evidence>
<evidence type="ECO:0000256" key="6">
    <source>
        <dbReference type="ARBA" id="ARBA00048539"/>
    </source>
</evidence>
<keyword evidence="5" id="KW-0067">ATP-binding</keyword>
<keyword evidence="2" id="KW-0436">Ligase</keyword>
<evidence type="ECO:0000256" key="2">
    <source>
        <dbReference type="ARBA" id="ARBA00022598"/>
    </source>
</evidence>
<keyword evidence="3" id="KW-0819">tRNA processing</keyword>
<dbReference type="InterPro" id="IPR012795">
    <property type="entry name" value="tRNA_Ile_lys_synt_N"/>
</dbReference>
<dbReference type="InterPro" id="IPR011063">
    <property type="entry name" value="TilS/TtcA_N"/>
</dbReference>
<dbReference type="OrthoDB" id="434144at2759"/>
<organism evidence="8 9">
    <name type="scientific">Heterodermia speciosa</name>
    <dbReference type="NCBI Taxonomy" id="116794"/>
    <lineage>
        <taxon>Eukaryota</taxon>
        <taxon>Fungi</taxon>
        <taxon>Dikarya</taxon>
        <taxon>Ascomycota</taxon>
        <taxon>Pezizomycotina</taxon>
        <taxon>Lecanoromycetes</taxon>
        <taxon>OSLEUM clade</taxon>
        <taxon>Lecanoromycetidae</taxon>
        <taxon>Caliciales</taxon>
        <taxon>Physciaceae</taxon>
        <taxon>Heterodermia</taxon>
    </lineage>
</organism>
<feature type="domain" description="tRNA(Ile)-lysidine/2-thiocytidine synthase N-terminal" evidence="7">
    <location>
        <begin position="38"/>
        <end position="164"/>
    </location>
</feature>
<gene>
    <name evidence="8" type="ORF">HETSPECPRED_003203</name>
</gene>
<dbReference type="InterPro" id="IPR014729">
    <property type="entry name" value="Rossmann-like_a/b/a_fold"/>
</dbReference>
<dbReference type="GO" id="GO:0008033">
    <property type="term" value="P:tRNA processing"/>
    <property type="evidence" value="ECO:0007669"/>
    <property type="project" value="UniProtKB-KW"/>
</dbReference>
<dbReference type="EC" id="6.3.4.19" evidence="1"/>
<dbReference type="SUPFAM" id="SSF52402">
    <property type="entry name" value="Adenine nucleotide alpha hydrolases-like"/>
    <property type="match status" value="1"/>
</dbReference>
<dbReference type="Pfam" id="PF01171">
    <property type="entry name" value="ATP_bind_3"/>
    <property type="match status" value="2"/>
</dbReference>
<evidence type="ECO:0000313" key="9">
    <source>
        <dbReference type="Proteomes" id="UP000664521"/>
    </source>
</evidence>
<dbReference type="GO" id="GO:0005524">
    <property type="term" value="F:ATP binding"/>
    <property type="evidence" value="ECO:0007669"/>
    <property type="project" value="UniProtKB-KW"/>
</dbReference>
<name>A0A8H3F3B9_9LECA</name>
<dbReference type="HAMAP" id="MF_01161">
    <property type="entry name" value="tRNA_Ile_lys_synt"/>
    <property type="match status" value="1"/>
</dbReference>
<dbReference type="PANTHER" id="PTHR43033:SF1">
    <property type="entry name" value="TRNA(ILE)-LYSIDINE SYNTHASE-RELATED"/>
    <property type="match status" value="1"/>
</dbReference>
<dbReference type="CDD" id="cd01992">
    <property type="entry name" value="TilS_N"/>
    <property type="match status" value="1"/>
</dbReference>
<dbReference type="Proteomes" id="UP000664521">
    <property type="component" value="Unassembled WGS sequence"/>
</dbReference>
<evidence type="ECO:0000259" key="7">
    <source>
        <dbReference type="Pfam" id="PF01171"/>
    </source>
</evidence>
<protein>
    <recommendedName>
        <fullName evidence="1">tRNA(Ile)-lysidine synthetase</fullName>
        <ecNumber evidence="1">6.3.4.19</ecNumber>
    </recommendedName>
</protein>
<dbReference type="Gene3D" id="3.40.50.620">
    <property type="entry name" value="HUPs"/>
    <property type="match status" value="1"/>
</dbReference>
<comment type="caution">
    <text evidence="8">The sequence shown here is derived from an EMBL/GenBank/DDBJ whole genome shotgun (WGS) entry which is preliminary data.</text>
</comment>
<evidence type="ECO:0000256" key="1">
    <source>
        <dbReference type="ARBA" id="ARBA00013267"/>
    </source>
</evidence>
<dbReference type="AlphaFoldDB" id="A0A8H3F3B9"/>
<evidence type="ECO:0000256" key="3">
    <source>
        <dbReference type="ARBA" id="ARBA00022694"/>
    </source>
</evidence>
<accession>A0A8H3F3B9</accession>
<keyword evidence="9" id="KW-1185">Reference proteome</keyword>
<proteinExistence type="inferred from homology"/>
<keyword evidence="4" id="KW-0547">Nucleotide-binding</keyword>
<feature type="domain" description="tRNA(Ile)-lysidine/2-thiocytidine synthase N-terminal" evidence="7">
    <location>
        <begin position="233"/>
        <end position="279"/>
    </location>
</feature>
<reference evidence="8" key="1">
    <citation type="submission" date="2021-03" db="EMBL/GenBank/DDBJ databases">
        <authorList>
            <person name="Tagirdzhanova G."/>
        </authorList>
    </citation>
    <scope>NUCLEOTIDE SEQUENCE</scope>
</reference>
<evidence type="ECO:0000256" key="4">
    <source>
        <dbReference type="ARBA" id="ARBA00022741"/>
    </source>
</evidence>
<dbReference type="EMBL" id="CAJPDS010000019">
    <property type="protein sequence ID" value="CAF9917299.1"/>
    <property type="molecule type" value="Genomic_DNA"/>
</dbReference>
<evidence type="ECO:0000256" key="5">
    <source>
        <dbReference type="ARBA" id="ARBA00022840"/>
    </source>
</evidence>
<comment type="catalytic activity">
    <reaction evidence="6">
        <text>cytidine(34) in tRNA(Ile2) + L-lysine + ATP = lysidine(34) in tRNA(Ile2) + AMP + diphosphate + H(+)</text>
        <dbReference type="Rhea" id="RHEA:43744"/>
        <dbReference type="Rhea" id="RHEA-COMP:10625"/>
        <dbReference type="Rhea" id="RHEA-COMP:10670"/>
        <dbReference type="ChEBI" id="CHEBI:15378"/>
        <dbReference type="ChEBI" id="CHEBI:30616"/>
        <dbReference type="ChEBI" id="CHEBI:32551"/>
        <dbReference type="ChEBI" id="CHEBI:33019"/>
        <dbReference type="ChEBI" id="CHEBI:82748"/>
        <dbReference type="ChEBI" id="CHEBI:83665"/>
        <dbReference type="ChEBI" id="CHEBI:456215"/>
        <dbReference type="EC" id="6.3.4.19"/>
    </reaction>
</comment>
<sequence length="582" mass="65128">MSILRKVQSPLSPITAEEFSSASIRAWAHGGRVGSTRIGIAVSGGVDSMALAKLCVDLPPLHDSSSKFDFHAFIVDHKARVESSIEARTVASRLEELGLQSTILTLKWPKGVIPADLHNFETQARKLRYRALGAACRNLKIQSLLLAHHEDDLAESMLGNLLRVGNSPVSWRLQAMKATGTNIPECWGMYGVHQSGGIVDIPDSRDGAYRGDHVSITKNGTSARRSRSLGCEQGGVRIYRPLLSFSKARIRLTCQVYGIEWAEDATNHDVTRTMRNAIRPLLATQRLPRALSKDRLLALHLHADRRTKDIHHRGYELFKRTDLLMFDIRSGCLAVRLPRPLDDSLGLMDLLRRIFQIVSPEERISLSDMDTALDYMFRGASGTRGKSKDQKNVRWKFSSSGVVAACREMPLETTSNEVVPRRLDPNFIWVLSREPIRRFEEAESIPIVAMSDEIPPKPQSGIEHSYLTAQRENDSSWSAWELWDGRFWIRVSNRTGQTLKIRVFSKCDWLPLKRKLPGEVLKSLRLVMAAAAPGAVRYTLPVIATASQPGEVLAFPTLAHKLSSLSDSLDWEVRYKAVDFGP</sequence>
<dbReference type="PANTHER" id="PTHR43033">
    <property type="entry name" value="TRNA(ILE)-LYSIDINE SYNTHASE-RELATED"/>
    <property type="match status" value="1"/>
</dbReference>
<dbReference type="GO" id="GO:0032267">
    <property type="term" value="F:tRNA(Ile)-lysidine synthase activity"/>
    <property type="evidence" value="ECO:0007669"/>
    <property type="project" value="UniProtKB-EC"/>
</dbReference>
<dbReference type="InterPro" id="IPR012094">
    <property type="entry name" value="tRNA_Ile_lys_synt"/>
</dbReference>